<proteinExistence type="predicted"/>
<keyword evidence="2" id="KW-1185">Reference proteome</keyword>
<evidence type="ECO:0000313" key="1">
    <source>
        <dbReference type="EMBL" id="KAK5793448.1"/>
    </source>
</evidence>
<organism evidence="1 2">
    <name type="scientific">Gossypium arboreum</name>
    <name type="common">Tree cotton</name>
    <name type="synonym">Gossypium nanking</name>
    <dbReference type="NCBI Taxonomy" id="29729"/>
    <lineage>
        <taxon>Eukaryota</taxon>
        <taxon>Viridiplantae</taxon>
        <taxon>Streptophyta</taxon>
        <taxon>Embryophyta</taxon>
        <taxon>Tracheophyta</taxon>
        <taxon>Spermatophyta</taxon>
        <taxon>Magnoliopsida</taxon>
        <taxon>eudicotyledons</taxon>
        <taxon>Gunneridae</taxon>
        <taxon>Pentapetalae</taxon>
        <taxon>rosids</taxon>
        <taxon>malvids</taxon>
        <taxon>Malvales</taxon>
        <taxon>Malvaceae</taxon>
        <taxon>Malvoideae</taxon>
        <taxon>Gossypium</taxon>
    </lineage>
</organism>
<dbReference type="EMBL" id="JARKNE010000010">
    <property type="protein sequence ID" value="KAK5793448.1"/>
    <property type="molecule type" value="Genomic_DNA"/>
</dbReference>
<dbReference type="PANTHER" id="PTHR35046:SF9">
    <property type="entry name" value="RNA-DIRECTED DNA POLYMERASE"/>
    <property type="match status" value="1"/>
</dbReference>
<gene>
    <name evidence="1" type="ORF">PVK06_034594</name>
</gene>
<sequence length="106" mass="12278">MEMIMQRVNIREDEETTMVRFADGLNVSIANALNLQTYIDLENMVHKAIEIEQPFQQHQSNPFGTSHYYQAKDSRMNLLEECGNDASLKAQFQTHELMGSHYLKAQ</sequence>
<accession>A0ABR0NEN9</accession>
<evidence type="ECO:0000313" key="2">
    <source>
        <dbReference type="Proteomes" id="UP001358586"/>
    </source>
</evidence>
<dbReference type="PANTHER" id="PTHR35046">
    <property type="entry name" value="ZINC KNUCKLE (CCHC-TYPE) FAMILY PROTEIN"/>
    <property type="match status" value="1"/>
</dbReference>
<comment type="caution">
    <text evidence="1">The sequence shown here is derived from an EMBL/GenBank/DDBJ whole genome shotgun (WGS) entry which is preliminary data.</text>
</comment>
<dbReference type="Proteomes" id="UP001358586">
    <property type="component" value="Chromosome 10"/>
</dbReference>
<reference evidence="1 2" key="1">
    <citation type="submission" date="2023-03" db="EMBL/GenBank/DDBJ databases">
        <title>WGS of Gossypium arboreum.</title>
        <authorList>
            <person name="Yu D."/>
        </authorList>
    </citation>
    <scope>NUCLEOTIDE SEQUENCE [LARGE SCALE GENOMIC DNA]</scope>
    <source>
        <tissue evidence="1">Leaf</tissue>
    </source>
</reference>
<protein>
    <submittedName>
        <fullName evidence="1">Uncharacterized protein</fullName>
    </submittedName>
</protein>
<name>A0ABR0NEN9_GOSAR</name>